<dbReference type="AlphaFoldDB" id="A0AAU7Z2B9"/>
<name>A0AAU7Z2B9_9BACT</name>
<evidence type="ECO:0000313" key="2">
    <source>
        <dbReference type="EMBL" id="XCB23032.1"/>
    </source>
</evidence>
<protein>
    <submittedName>
        <fullName evidence="2">Uncharacterized protein</fullName>
    </submittedName>
</protein>
<proteinExistence type="predicted"/>
<feature type="transmembrane region" description="Helical" evidence="1">
    <location>
        <begin position="26"/>
        <end position="45"/>
    </location>
</feature>
<dbReference type="EMBL" id="CP132938">
    <property type="protein sequence ID" value="XCB23032.1"/>
    <property type="molecule type" value="Genomic_DNA"/>
</dbReference>
<organism evidence="2">
    <name type="scientific">Tunturiibacter gelidiferens</name>
    <dbReference type="NCBI Taxonomy" id="3069689"/>
    <lineage>
        <taxon>Bacteria</taxon>
        <taxon>Pseudomonadati</taxon>
        <taxon>Acidobacteriota</taxon>
        <taxon>Terriglobia</taxon>
        <taxon>Terriglobales</taxon>
        <taxon>Acidobacteriaceae</taxon>
        <taxon>Tunturiibacter</taxon>
    </lineage>
</organism>
<evidence type="ECO:0000256" key="1">
    <source>
        <dbReference type="SAM" id="Phobius"/>
    </source>
</evidence>
<reference evidence="2" key="2">
    <citation type="journal article" date="2024" name="Environ. Microbiol.">
        <title>Genome analysis and description of Tunturibacter gen. nov. expands the diversity of Terriglobia in tundra soils.</title>
        <authorList>
            <person name="Messyasz A."/>
            <person name="Mannisto M.K."/>
            <person name="Kerkhof L.J."/>
            <person name="Haggblom M.M."/>
        </authorList>
    </citation>
    <scope>NUCLEOTIDE SEQUENCE</scope>
    <source>
        <strain evidence="2">M8UP39</strain>
    </source>
</reference>
<feature type="transmembrane region" description="Helical" evidence="1">
    <location>
        <begin position="57"/>
        <end position="76"/>
    </location>
</feature>
<dbReference type="RefSeq" id="WP_183791004.1">
    <property type="nucleotide sequence ID" value="NZ_CP132938.1"/>
</dbReference>
<accession>A0AAU7Z2B9</accession>
<keyword evidence="1" id="KW-1133">Transmembrane helix</keyword>
<gene>
    <name evidence="2" type="ORF">RBB81_03680</name>
</gene>
<keyword evidence="1" id="KW-0812">Transmembrane</keyword>
<sequence>MPGNRAKKLAMTPPARKWVIEKIQELALWTVFVVLAGLFPIWVVYDHKRLTSLSPVSTTQLIIQGELLLVAFAIAADSTSRVMSRVFNSGGKAKRQTWQLLGILASIVFLVMAGCEYTTVIAVGRAMVNPDYVANQSLILFVAALFTGGGLILLD</sequence>
<feature type="transmembrane region" description="Helical" evidence="1">
    <location>
        <begin position="97"/>
        <end position="120"/>
    </location>
</feature>
<keyword evidence="1" id="KW-0472">Membrane</keyword>
<reference evidence="2" key="1">
    <citation type="submission" date="2023-08" db="EMBL/GenBank/DDBJ databases">
        <authorList>
            <person name="Messyasz A."/>
            <person name="Mannisto M.K."/>
            <person name="Kerkhof L.J."/>
            <person name="Haggblom M."/>
        </authorList>
    </citation>
    <scope>NUCLEOTIDE SEQUENCE</scope>
    <source>
        <strain evidence="2">M8UP39</strain>
    </source>
</reference>
<feature type="transmembrane region" description="Helical" evidence="1">
    <location>
        <begin position="132"/>
        <end position="154"/>
    </location>
</feature>
<dbReference type="KEGG" id="tgi:RBB81_03680"/>